<dbReference type="Pfam" id="PF01571">
    <property type="entry name" value="GCV_T"/>
    <property type="match status" value="1"/>
</dbReference>
<comment type="function">
    <text evidence="7">The glycine cleavage system catalyzes the degradation of glycine.</text>
</comment>
<keyword evidence="3 7" id="KW-0032">Aminotransferase</keyword>
<dbReference type="GO" id="GO:0005960">
    <property type="term" value="C:glycine cleavage complex"/>
    <property type="evidence" value="ECO:0007669"/>
    <property type="project" value="InterPro"/>
</dbReference>
<comment type="similarity">
    <text evidence="1 7">Belongs to the GcvT family.</text>
</comment>
<dbReference type="InterPro" id="IPR013977">
    <property type="entry name" value="GcvT_C"/>
</dbReference>
<feature type="binding site" evidence="8">
    <location>
        <position position="198"/>
    </location>
    <ligand>
        <name>substrate</name>
    </ligand>
</feature>
<dbReference type="HAMAP" id="MF_00259">
    <property type="entry name" value="GcvT"/>
    <property type="match status" value="1"/>
</dbReference>
<comment type="subunit">
    <text evidence="7">The glycine cleavage system is composed of four proteins: P, T, L and H.</text>
</comment>
<evidence type="ECO:0000313" key="11">
    <source>
        <dbReference type="EMBL" id="GAX59928.1"/>
    </source>
</evidence>
<evidence type="ECO:0000256" key="8">
    <source>
        <dbReference type="PIRSR" id="PIRSR006487-1"/>
    </source>
</evidence>
<accession>A0A286TVL0</accession>
<keyword evidence="4 7" id="KW-0808">Transferase</keyword>
<dbReference type="GO" id="GO:0019464">
    <property type="term" value="P:glycine decarboxylation via glycine cleavage system"/>
    <property type="evidence" value="ECO:0007669"/>
    <property type="project" value="UniProtKB-UniRule"/>
</dbReference>
<dbReference type="GO" id="GO:0005829">
    <property type="term" value="C:cytosol"/>
    <property type="evidence" value="ECO:0007669"/>
    <property type="project" value="TreeGrafter"/>
</dbReference>
<dbReference type="InterPro" id="IPR006222">
    <property type="entry name" value="GCVT_N"/>
</dbReference>
<dbReference type="InterPro" id="IPR028896">
    <property type="entry name" value="GcvT/YgfZ/DmdA"/>
</dbReference>
<dbReference type="PANTHER" id="PTHR43757">
    <property type="entry name" value="AMINOMETHYLTRANSFERASE"/>
    <property type="match status" value="1"/>
</dbReference>
<dbReference type="Proteomes" id="UP000218542">
    <property type="component" value="Unassembled WGS sequence"/>
</dbReference>
<dbReference type="Gene3D" id="4.10.1250.10">
    <property type="entry name" value="Aminomethyltransferase fragment"/>
    <property type="match status" value="1"/>
</dbReference>
<keyword evidence="12" id="KW-1185">Reference proteome</keyword>
<evidence type="ECO:0000256" key="7">
    <source>
        <dbReference type="HAMAP-Rule" id="MF_00259"/>
    </source>
</evidence>
<dbReference type="InterPro" id="IPR006223">
    <property type="entry name" value="GcvT"/>
</dbReference>
<dbReference type="GO" id="GO:0008483">
    <property type="term" value="F:transaminase activity"/>
    <property type="evidence" value="ECO:0007669"/>
    <property type="project" value="UniProtKB-KW"/>
</dbReference>
<dbReference type="OrthoDB" id="9774591at2"/>
<sequence>MENLLKKTQLYDVHVDLGAKIVDYYNFKMPLQYDSIISEHKCVRSNAGLFDISHMGEFVIDGKGATDFVQKIITNDVKHLQDCTAVYSPICDEEGGTIDDIIVYKYTSEKYMFVVNCSTTKRDLKWINKHKTEDINIYNKSDQISLLALQGPRSEEIMRLIFGDKCASLSRFQFIEINEHEMKPTISRTGYTGEDGFEIFVDNSHCIKLWDLLLEKGKKMGLKPAGLGARDTLRLEAGYLLFGHEIDDFTTPFEAGIGWTVKFDKPEFIGKEPLLRSKKYGSKRKLIAFKMLDKGIPRTDNEIVLNGNVIGKVTSGTFSPSLQIGIGRGYVLKHIAEHKSQISIRIRDKDFPAKIVSTPFVTRDQ</sequence>
<dbReference type="InterPro" id="IPR027266">
    <property type="entry name" value="TrmE/GcvT-like"/>
</dbReference>
<dbReference type="PANTHER" id="PTHR43757:SF2">
    <property type="entry name" value="AMINOMETHYLTRANSFERASE, MITOCHONDRIAL"/>
    <property type="match status" value="1"/>
</dbReference>
<reference evidence="12" key="1">
    <citation type="journal article" date="2017" name="Environ. Microbiol. Rep.">
        <title>Genetic Diversity of Marine Anaerobic Ammonium-Oxidizing Bacteria as Revealed by Genomic and Proteomic Analyses of 'Candidatus Scalindua japonica'.</title>
        <authorList>
            <person name="Oshiki M."/>
            <person name="Mizuto K."/>
            <person name="Kimura Z."/>
            <person name="Kindaichi T."/>
            <person name="Satoh H."/>
            <person name="Okabe S."/>
        </authorList>
    </citation>
    <scope>NUCLEOTIDE SEQUENCE [LARGE SCALE GENOMIC DNA]</scope>
    <source>
        <strain evidence="12">husup-a2</strain>
    </source>
</reference>
<dbReference type="PIRSF" id="PIRSF006487">
    <property type="entry name" value="GcvT"/>
    <property type="match status" value="1"/>
</dbReference>
<dbReference type="InterPro" id="IPR022903">
    <property type="entry name" value="GcvT_bac"/>
</dbReference>
<dbReference type="NCBIfam" id="TIGR00528">
    <property type="entry name" value="gcvT"/>
    <property type="match status" value="1"/>
</dbReference>
<dbReference type="FunFam" id="4.10.1250.10:FF:000001">
    <property type="entry name" value="Aminomethyltransferase"/>
    <property type="match status" value="1"/>
</dbReference>
<gene>
    <name evidence="7" type="primary">gcvT</name>
    <name evidence="11" type="ORF">SCALIN_C05_0013</name>
</gene>
<dbReference type="EC" id="2.1.2.10" evidence="2 7"/>
<evidence type="ECO:0000256" key="6">
    <source>
        <dbReference type="ARBA" id="ARBA00047665"/>
    </source>
</evidence>
<protein>
    <recommendedName>
        <fullName evidence="2 7">Aminomethyltransferase</fullName>
        <ecNumber evidence="2 7">2.1.2.10</ecNumber>
    </recommendedName>
    <alternativeName>
        <fullName evidence="5 7">Glycine cleavage system T protein</fullName>
    </alternativeName>
</protein>
<dbReference type="GO" id="GO:0008168">
    <property type="term" value="F:methyltransferase activity"/>
    <property type="evidence" value="ECO:0007669"/>
    <property type="project" value="UniProtKB-KW"/>
</dbReference>
<dbReference type="Pfam" id="PF08669">
    <property type="entry name" value="GCV_T_C"/>
    <property type="match status" value="1"/>
</dbReference>
<evidence type="ECO:0000256" key="3">
    <source>
        <dbReference type="ARBA" id="ARBA00022576"/>
    </source>
</evidence>
<evidence type="ECO:0000256" key="2">
    <source>
        <dbReference type="ARBA" id="ARBA00012616"/>
    </source>
</evidence>
<dbReference type="GO" id="GO:0032259">
    <property type="term" value="P:methylation"/>
    <property type="evidence" value="ECO:0007669"/>
    <property type="project" value="UniProtKB-KW"/>
</dbReference>
<comment type="caution">
    <text evidence="11">The sequence shown here is derived from an EMBL/GenBank/DDBJ whole genome shotgun (WGS) entry which is preliminary data.</text>
</comment>
<dbReference type="GO" id="GO:0004047">
    <property type="term" value="F:aminomethyltransferase activity"/>
    <property type="evidence" value="ECO:0007669"/>
    <property type="project" value="UniProtKB-UniRule"/>
</dbReference>
<evidence type="ECO:0000313" key="12">
    <source>
        <dbReference type="Proteomes" id="UP000218542"/>
    </source>
</evidence>
<dbReference type="Gene3D" id="2.40.30.110">
    <property type="entry name" value="Aminomethyltransferase beta-barrel domains"/>
    <property type="match status" value="1"/>
</dbReference>
<feature type="domain" description="GCVT N-terminal" evidence="9">
    <location>
        <begin position="10"/>
        <end position="265"/>
    </location>
</feature>
<dbReference type="SUPFAM" id="SSF103025">
    <property type="entry name" value="Folate-binding domain"/>
    <property type="match status" value="1"/>
</dbReference>
<evidence type="ECO:0000259" key="10">
    <source>
        <dbReference type="Pfam" id="PF08669"/>
    </source>
</evidence>
<name>A0A286TVL0_9BACT</name>
<dbReference type="AlphaFoldDB" id="A0A286TVL0"/>
<evidence type="ECO:0000256" key="5">
    <source>
        <dbReference type="ARBA" id="ARBA00031395"/>
    </source>
</evidence>
<proteinExistence type="inferred from homology"/>
<dbReference type="NCBIfam" id="NF001567">
    <property type="entry name" value="PRK00389.1"/>
    <property type="match status" value="1"/>
</dbReference>
<evidence type="ECO:0000259" key="9">
    <source>
        <dbReference type="Pfam" id="PF01571"/>
    </source>
</evidence>
<dbReference type="FunFam" id="3.30.70.1400:FF:000001">
    <property type="entry name" value="Aminomethyltransferase"/>
    <property type="match status" value="1"/>
</dbReference>
<organism evidence="11 12">
    <name type="scientific">Candidatus Scalindua japonica</name>
    <dbReference type="NCBI Taxonomy" id="1284222"/>
    <lineage>
        <taxon>Bacteria</taxon>
        <taxon>Pseudomonadati</taxon>
        <taxon>Planctomycetota</taxon>
        <taxon>Candidatus Brocadiia</taxon>
        <taxon>Candidatus Brocadiales</taxon>
        <taxon>Candidatus Scalinduaceae</taxon>
        <taxon>Candidatus Scalindua</taxon>
    </lineage>
</organism>
<dbReference type="RefSeq" id="WP_096893068.1">
    <property type="nucleotide sequence ID" value="NZ_BAOS01000005.1"/>
</dbReference>
<dbReference type="Gene3D" id="3.30.1360.120">
    <property type="entry name" value="Probable tRNA modification gtpase trme, domain 1"/>
    <property type="match status" value="1"/>
</dbReference>
<dbReference type="SUPFAM" id="SSF101790">
    <property type="entry name" value="Aminomethyltransferase beta-barrel domain"/>
    <property type="match status" value="1"/>
</dbReference>
<dbReference type="InterPro" id="IPR029043">
    <property type="entry name" value="GcvT/YgfZ_C"/>
</dbReference>
<keyword evidence="11" id="KW-0489">Methyltransferase</keyword>
<evidence type="ECO:0000256" key="4">
    <source>
        <dbReference type="ARBA" id="ARBA00022679"/>
    </source>
</evidence>
<dbReference type="EMBL" id="BAOS01000005">
    <property type="protein sequence ID" value="GAX59928.1"/>
    <property type="molecule type" value="Genomic_DNA"/>
</dbReference>
<feature type="domain" description="Aminomethyltransferase C-terminal" evidence="10">
    <location>
        <begin position="284"/>
        <end position="361"/>
    </location>
</feature>
<comment type="catalytic activity">
    <reaction evidence="6 7">
        <text>N(6)-[(R)-S(8)-aminomethyldihydrolipoyl]-L-lysyl-[protein] + (6S)-5,6,7,8-tetrahydrofolate = N(6)-[(R)-dihydrolipoyl]-L-lysyl-[protein] + (6R)-5,10-methylene-5,6,7,8-tetrahydrofolate + NH4(+)</text>
        <dbReference type="Rhea" id="RHEA:16945"/>
        <dbReference type="Rhea" id="RHEA-COMP:10475"/>
        <dbReference type="Rhea" id="RHEA-COMP:10492"/>
        <dbReference type="ChEBI" id="CHEBI:15636"/>
        <dbReference type="ChEBI" id="CHEBI:28938"/>
        <dbReference type="ChEBI" id="CHEBI:57453"/>
        <dbReference type="ChEBI" id="CHEBI:83100"/>
        <dbReference type="ChEBI" id="CHEBI:83143"/>
        <dbReference type="EC" id="2.1.2.10"/>
    </reaction>
</comment>
<evidence type="ECO:0000256" key="1">
    <source>
        <dbReference type="ARBA" id="ARBA00008609"/>
    </source>
</evidence>
<dbReference type="Gene3D" id="3.30.70.1400">
    <property type="entry name" value="Aminomethyltransferase beta-barrel domains"/>
    <property type="match status" value="1"/>
</dbReference>